<reference evidence="2" key="2">
    <citation type="submission" date="2020-11" db="EMBL/GenBank/DDBJ databases">
        <authorList>
            <person name="McCartney M.A."/>
            <person name="Auch B."/>
            <person name="Kono T."/>
            <person name="Mallez S."/>
            <person name="Becker A."/>
            <person name="Gohl D.M."/>
            <person name="Silverstein K.A.T."/>
            <person name="Koren S."/>
            <person name="Bechman K.B."/>
            <person name="Herman A."/>
            <person name="Abrahante J.E."/>
            <person name="Garbe J."/>
        </authorList>
    </citation>
    <scope>NUCLEOTIDE SEQUENCE</scope>
    <source>
        <strain evidence="2">Duluth1</strain>
        <tissue evidence="2">Whole animal</tissue>
    </source>
</reference>
<evidence type="ECO:0000313" key="2">
    <source>
        <dbReference type="EMBL" id="KAH3827390.1"/>
    </source>
</evidence>
<evidence type="ECO:0000256" key="1">
    <source>
        <dbReference type="SAM" id="MobiDB-lite"/>
    </source>
</evidence>
<feature type="region of interest" description="Disordered" evidence="1">
    <location>
        <begin position="44"/>
        <end position="64"/>
    </location>
</feature>
<name>A0A9D4JWJ3_DREPO</name>
<organism evidence="2 3">
    <name type="scientific">Dreissena polymorpha</name>
    <name type="common">Zebra mussel</name>
    <name type="synonym">Mytilus polymorpha</name>
    <dbReference type="NCBI Taxonomy" id="45954"/>
    <lineage>
        <taxon>Eukaryota</taxon>
        <taxon>Metazoa</taxon>
        <taxon>Spiralia</taxon>
        <taxon>Lophotrochozoa</taxon>
        <taxon>Mollusca</taxon>
        <taxon>Bivalvia</taxon>
        <taxon>Autobranchia</taxon>
        <taxon>Heteroconchia</taxon>
        <taxon>Euheterodonta</taxon>
        <taxon>Imparidentia</taxon>
        <taxon>Neoheterodontei</taxon>
        <taxon>Myida</taxon>
        <taxon>Dreissenoidea</taxon>
        <taxon>Dreissenidae</taxon>
        <taxon>Dreissena</taxon>
    </lineage>
</organism>
<protein>
    <submittedName>
        <fullName evidence="2">Uncharacterized protein</fullName>
    </submittedName>
</protein>
<evidence type="ECO:0000313" key="3">
    <source>
        <dbReference type="Proteomes" id="UP000828390"/>
    </source>
</evidence>
<sequence>MANVKVFRRTHRLTDGQFNCYMPPYQGHYKPACLTMPGISSIPGRPVFPSDPAQRRTSLSSIEV</sequence>
<dbReference type="AlphaFoldDB" id="A0A9D4JWJ3"/>
<accession>A0A9D4JWJ3</accession>
<keyword evidence="3" id="KW-1185">Reference proteome</keyword>
<feature type="compositionally biased region" description="Polar residues" evidence="1">
    <location>
        <begin position="55"/>
        <end position="64"/>
    </location>
</feature>
<dbReference type="Proteomes" id="UP000828390">
    <property type="component" value="Unassembled WGS sequence"/>
</dbReference>
<proteinExistence type="predicted"/>
<dbReference type="EMBL" id="JAIWYP010000005">
    <property type="protein sequence ID" value="KAH3827390.1"/>
    <property type="molecule type" value="Genomic_DNA"/>
</dbReference>
<gene>
    <name evidence="2" type="ORF">DPMN_129327</name>
</gene>
<comment type="caution">
    <text evidence="2">The sequence shown here is derived from an EMBL/GenBank/DDBJ whole genome shotgun (WGS) entry which is preliminary data.</text>
</comment>
<reference evidence="2" key="1">
    <citation type="journal article" date="2019" name="bioRxiv">
        <title>The Genome of the Zebra Mussel, Dreissena polymorpha: A Resource for Invasive Species Research.</title>
        <authorList>
            <person name="McCartney M.A."/>
            <person name="Auch B."/>
            <person name="Kono T."/>
            <person name="Mallez S."/>
            <person name="Zhang Y."/>
            <person name="Obille A."/>
            <person name="Becker A."/>
            <person name="Abrahante J.E."/>
            <person name="Garbe J."/>
            <person name="Badalamenti J.P."/>
            <person name="Herman A."/>
            <person name="Mangelson H."/>
            <person name="Liachko I."/>
            <person name="Sullivan S."/>
            <person name="Sone E.D."/>
            <person name="Koren S."/>
            <person name="Silverstein K.A.T."/>
            <person name="Beckman K.B."/>
            <person name="Gohl D.M."/>
        </authorList>
    </citation>
    <scope>NUCLEOTIDE SEQUENCE</scope>
    <source>
        <strain evidence="2">Duluth1</strain>
        <tissue evidence="2">Whole animal</tissue>
    </source>
</reference>